<comment type="caution">
    <text evidence="3">The sequence shown here is derived from an EMBL/GenBank/DDBJ whole genome shotgun (WGS) entry which is preliminary data.</text>
</comment>
<dbReference type="Gene3D" id="1.20.58.900">
    <property type="match status" value="1"/>
</dbReference>
<dbReference type="AlphaFoldDB" id="A0AAW0IC65"/>
<evidence type="ECO:0000313" key="4">
    <source>
        <dbReference type="Proteomes" id="UP001488838"/>
    </source>
</evidence>
<feature type="domain" description="RUN" evidence="2">
    <location>
        <begin position="115"/>
        <end position="168"/>
    </location>
</feature>
<dbReference type="Proteomes" id="UP001488838">
    <property type="component" value="Unassembled WGS sequence"/>
</dbReference>
<organism evidence="3 4">
    <name type="scientific">Myodes glareolus</name>
    <name type="common">Bank vole</name>
    <name type="synonym">Clethrionomys glareolus</name>
    <dbReference type="NCBI Taxonomy" id="447135"/>
    <lineage>
        <taxon>Eukaryota</taxon>
        <taxon>Metazoa</taxon>
        <taxon>Chordata</taxon>
        <taxon>Craniata</taxon>
        <taxon>Vertebrata</taxon>
        <taxon>Euteleostomi</taxon>
        <taxon>Mammalia</taxon>
        <taxon>Eutheria</taxon>
        <taxon>Euarchontoglires</taxon>
        <taxon>Glires</taxon>
        <taxon>Rodentia</taxon>
        <taxon>Myomorpha</taxon>
        <taxon>Muroidea</taxon>
        <taxon>Cricetidae</taxon>
        <taxon>Arvicolinae</taxon>
        <taxon>Myodes</taxon>
    </lineage>
</organism>
<dbReference type="EMBL" id="JBBHLL010000165">
    <property type="protein sequence ID" value="KAK7811780.1"/>
    <property type="molecule type" value="Genomic_DNA"/>
</dbReference>
<accession>A0AAW0IC65</accession>
<dbReference type="InterPro" id="IPR004012">
    <property type="entry name" value="Run_dom"/>
</dbReference>
<keyword evidence="1" id="KW-0472">Membrane</keyword>
<sequence length="169" mass="18792">MQVKQIMEEAVTRKFVHEDSSHIISFCGEWCPRWRPRKRQHDGNDIMMVVMMVVITMVEVMMIMTDNDGGCVVMLVVVMMVVVMLVVVMVVMVVMMMVIDGGDSGDDDSDDAAGAAVEACVLHGLRRRAAGFLRSNKIAALFMKVGKGFPPAEELSRKVQELEQLIESA</sequence>
<evidence type="ECO:0000313" key="3">
    <source>
        <dbReference type="EMBL" id="KAK7811780.1"/>
    </source>
</evidence>
<evidence type="ECO:0000259" key="2">
    <source>
        <dbReference type="Pfam" id="PF02759"/>
    </source>
</evidence>
<dbReference type="InterPro" id="IPR037213">
    <property type="entry name" value="Run_dom_sf"/>
</dbReference>
<proteinExistence type="predicted"/>
<feature type="transmembrane region" description="Helical" evidence="1">
    <location>
        <begin position="46"/>
        <end position="64"/>
    </location>
</feature>
<dbReference type="Pfam" id="PF02759">
    <property type="entry name" value="RUN"/>
    <property type="match status" value="1"/>
</dbReference>
<keyword evidence="1" id="KW-1133">Transmembrane helix</keyword>
<name>A0AAW0IC65_MYOGA</name>
<protein>
    <recommendedName>
        <fullName evidence="2">RUN domain-containing protein</fullName>
    </recommendedName>
</protein>
<gene>
    <name evidence="3" type="ORF">U0070_016852</name>
</gene>
<feature type="transmembrane region" description="Helical" evidence="1">
    <location>
        <begin position="76"/>
        <end position="99"/>
    </location>
</feature>
<evidence type="ECO:0000256" key="1">
    <source>
        <dbReference type="SAM" id="Phobius"/>
    </source>
</evidence>
<keyword evidence="1" id="KW-0812">Transmembrane</keyword>
<keyword evidence="4" id="KW-1185">Reference proteome</keyword>
<reference evidence="3 4" key="1">
    <citation type="journal article" date="2023" name="bioRxiv">
        <title>Conserved and derived expression patterns and positive selection on dental genes reveal complex evolutionary context of ever-growing rodent molars.</title>
        <authorList>
            <person name="Calamari Z.T."/>
            <person name="Song A."/>
            <person name="Cohen E."/>
            <person name="Akter M."/>
            <person name="Roy R.D."/>
            <person name="Hallikas O."/>
            <person name="Christensen M.M."/>
            <person name="Li P."/>
            <person name="Marangoni P."/>
            <person name="Jernvall J."/>
            <person name="Klein O.D."/>
        </authorList>
    </citation>
    <scope>NUCLEOTIDE SEQUENCE [LARGE SCALE GENOMIC DNA]</scope>
    <source>
        <strain evidence="3">V071</strain>
    </source>
</reference>